<evidence type="ECO:0000313" key="2">
    <source>
        <dbReference type="EMBL" id="ATZ18199.1"/>
    </source>
</evidence>
<feature type="domain" description="Gcp-like" evidence="1">
    <location>
        <begin position="34"/>
        <end position="120"/>
    </location>
</feature>
<dbReference type="SUPFAM" id="SSF53067">
    <property type="entry name" value="Actin-like ATPase domain"/>
    <property type="match status" value="2"/>
</dbReference>
<dbReference type="Gene3D" id="3.30.420.200">
    <property type="match status" value="1"/>
</dbReference>
<organism evidence="2 3">
    <name type="scientific">Mesoplasma melaleucae</name>
    <dbReference type="NCBI Taxonomy" id="81459"/>
    <lineage>
        <taxon>Bacteria</taxon>
        <taxon>Bacillati</taxon>
        <taxon>Mycoplasmatota</taxon>
        <taxon>Mollicutes</taxon>
        <taxon>Entomoplasmatales</taxon>
        <taxon>Entomoplasmataceae</taxon>
        <taxon>Mesoplasma</taxon>
    </lineage>
</organism>
<dbReference type="NCBIfam" id="TIGR03725">
    <property type="entry name" value="T6A_YeaZ"/>
    <property type="match status" value="1"/>
</dbReference>
<dbReference type="InterPro" id="IPR022496">
    <property type="entry name" value="T6A_TsaB"/>
</dbReference>
<gene>
    <name evidence="2" type="primary">tsaB</name>
    <name evidence="2" type="ORF">EMELA_v1c06920</name>
</gene>
<sequence length="189" mass="21915">MKLFIDTTNWQLCLILIDEENHIVEEFIQRDTKKVSDITMTNIINLLNKHNLKLNQISDFYVTKGPGSYSGVRVGLTIVKTLKTLNDQINVFLIDSLKIQAGNQKCISLLDARSNKWFCSVYDNKKVIKEPFLIDEDTLKELQAEYPDYIIIKDYDHVDFKVYVLNALADFEKIENISDISPIYVKSFI</sequence>
<proteinExistence type="predicted"/>
<dbReference type="EMBL" id="CP024964">
    <property type="protein sequence ID" value="ATZ18199.1"/>
    <property type="molecule type" value="Genomic_DNA"/>
</dbReference>
<dbReference type="Proteomes" id="UP000231896">
    <property type="component" value="Chromosome"/>
</dbReference>
<keyword evidence="2" id="KW-0808">Transferase</keyword>
<keyword evidence="3" id="KW-1185">Reference proteome</keyword>
<dbReference type="Pfam" id="PF00814">
    <property type="entry name" value="TsaD"/>
    <property type="match status" value="1"/>
</dbReference>
<evidence type="ECO:0000313" key="3">
    <source>
        <dbReference type="Proteomes" id="UP000231896"/>
    </source>
</evidence>
<dbReference type="GO" id="GO:0016740">
    <property type="term" value="F:transferase activity"/>
    <property type="evidence" value="ECO:0007669"/>
    <property type="project" value="UniProtKB-KW"/>
</dbReference>
<dbReference type="OrthoDB" id="9784166at2"/>
<dbReference type="AlphaFoldDB" id="A0A2K8NWJ9"/>
<evidence type="ECO:0000259" key="1">
    <source>
        <dbReference type="Pfam" id="PF00814"/>
    </source>
</evidence>
<dbReference type="STRING" id="1408435.GCA_000685885_00858"/>
<dbReference type="RefSeq" id="WP_028124281.1">
    <property type="nucleotide sequence ID" value="NZ_CP024964.1"/>
</dbReference>
<protein>
    <submittedName>
        <fullName evidence="2">tRNA N6-adenosine(37)-N6-threonylcarbamoyltransferase complex dimerization subunit TsaB</fullName>
    </submittedName>
</protein>
<dbReference type="KEGG" id="eml:EMELA_v1c06920"/>
<dbReference type="Gene3D" id="3.30.420.40">
    <property type="match status" value="1"/>
</dbReference>
<dbReference type="InterPro" id="IPR043129">
    <property type="entry name" value="ATPase_NBD"/>
</dbReference>
<name>A0A2K8NWJ9_9MOLU</name>
<dbReference type="InterPro" id="IPR000905">
    <property type="entry name" value="Gcp-like_dom"/>
</dbReference>
<accession>A0A2K8NWJ9</accession>
<reference evidence="2 3" key="1">
    <citation type="submission" date="2017-11" db="EMBL/GenBank/DDBJ databases">
        <title>Genome sequence of Entomoplasma melaleucae M1 (ATCC 49191).</title>
        <authorList>
            <person name="Lo W.-S."/>
            <person name="Gasparich G.E."/>
            <person name="Kuo C.-H."/>
        </authorList>
    </citation>
    <scope>NUCLEOTIDE SEQUENCE [LARGE SCALE GENOMIC DNA]</scope>
    <source>
        <strain evidence="2 3">M1</strain>
    </source>
</reference>
<dbReference type="GO" id="GO:0002949">
    <property type="term" value="P:tRNA threonylcarbamoyladenosine modification"/>
    <property type="evidence" value="ECO:0007669"/>
    <property type="project" value="InterPro"/>
</dbReference>